<dbReference type="InterPro" id="IPR016064">
    <property type="entry name" value="NAD/diacylglycerol_kinase_sf"/>
</dbReference>
<comment type="catalytic activity">
    <reaction evidence="6">
        <text>NAD(+) + ATP = ADP + NADP(+) + H(+)</text>
        <dbReference type="Rhea" id="RHEA:18629"/>
        <dbReference type="ChEBI" id="CHEBI:15378"/>
        <dbReference type="ChEBI" id="CHEBI:30616"/>
        <dbReference type="ChEBI" id="CHEBI:57540"/>
        <dbReference type="ChEBI" id="CHEBI:58349"/>
        <dbReference type="ChEBI" id="CHEBI:456216"/>
        <dbReference type="EC" id="2.7.1.23"/>
    </reaction>
</comment>
<organism evidence="8 9">
    <name type="scientific">Oryzias latipes</name>
    <name type="common">Japanese rice fish</name>
    <name type="synonym">Japanese killifish</name>
    <dbReference type="NCBI Taxonomy" id="8090"/>
    <lineage>
        <taxon>Eukaryota</taxon>
        <taxon>Metazoa</taxon>
        <taxon>Chordata</taxon>
        <taxon>Craniata</taxon>
        <taxon>Vertebrata</taxon>
        <taxon>Euteleostomi</taxon>
        <taxon>Actinopterygii</taxon>
        <taxon>Neopterygii</taxon>
        <taxon>Teleostei</taxon>
        <taxon>Neoteleostei</taxon>
        <taxon>Acanthomorphata</taxon>
        <taxon>Ovalentaria</taxon>
        <taxon>Atherinomorphae</taxon>
        <taxon>Beloniformes</taxon>
        <taxon>Adrianichthyidae</taxon>
        <taxon>Oryziinae</taxon>
        <taxon>Oryzias</taxon>
    </lineage>
</organism>
<dbReference type="Gene3D" id="2.60.200.30">
    <property type="entry name" value="Probable inorganic polyphosphate/atp-NAD kinase, domain 2"/>
    <property type="match status" value="1"/>
</dbReference>
<evidence type="ECO:0000256" key="4">
    <source>
        <dbReference type="ARBA" id="ARBA00022857"/>
    </source>
</evidence>
<name>A0A3P9LQY4_ORYLA</name>
<dbReference type="SUPFAM" id="SSF111331">
    <property type="entry name" value="NAD kinase/diacylglycerol kinase-like"/>
    <property type="match status" value="1"/>
</dbReference>
<dbReference type="InterPro" id="IPR012355">
    <property type="entry name" value="NADK2_mit"/>
</dbReference>
<evidence type="ECO:0000313" key="8">
    <source>
        <dbReference type="Ensembl" id="ENSORLP00020023115.1"/>
    </source>
</evidence>
<dbReference type="GO" id="GO:0005524">
    <property type="term" value="F:ATP binding"/>
    <property type="evidence" value="ECO:0007669"/>
    <property type="project" value="UniProtKB-UniRule"/>
</dbReference>
<proteinExistence type="inferred from homology"/>
<dbReference type="PANTHER" id="PTHR13158:SF5">
    <property type="entry name" value="NAD KINASE 2, MITOCHONDRIAL"/>
    <property type="match status" value="1"/>
</dbReference>
<dbReference type="GO" id="GO:0042803">
    <property type="term" value="F:protein homodimerization activity"/>
    <property type="evidence" value="ECO:0007669"/>
    <property type="project" value="UniProtKB-UniRule"/>
</dbReference>
<reference evidence="8 9" key="2">
    <citation type="submission" date="2017-04" db="EMBL/GenBank/DDBJ databases">
        <title>CpG methylation of centromeres and impact of large insertions on vertebrate speciation.</title>
        <authorList>
            <person name="Ichikawa K."/>
            <person name="Yoshimura J."/>
            <person name="Morishita S."/>
        </authorList>
    </citation>
    <scope>NUCLEOTIDE SEQUENCE</scope>
    <source>
        <strain evidence="8 9">HNI</strain>
    </source>
</reference>
<keyword evidence="6" id="KW-0496">Mitochondrion</keyword>
<dbReference type="AlphaFoldDB" id="A0A3P9LQY4"/>
<dbReference type="InterPro" id="IPR017437">
    <property type="entry name" value="ATP-NAD_kinase_PpnK-typ_C"/>
</dbReference>
<dbReference type="Ensembl" id="ENSORLT00020010386.1">
    <property type="protein sequence ID" value="ENSORLP00020023115.1"/>
    <property type="gene ID" value="ENSORLG00020003814.1"/>
</dbReference>
<sequence>MALRSILNSMCLGNRAACCRFPLHPPHAPVRRASCQPRSGFKPEKVAVVTKTTRFEFELQRYRYAGLAEEDLKQLLALKGSSYSGLLERHDIHTSNVEHVVRSLERAGIEVQLVKRGAYNEEVVRWADAIVSAGGDGTMLLVASKVLSKDKPVVGVNTDPERSEGHLCLPVRYTRAFPEALDKLCRGEFRWLWRQRIRLHLEGTGINPTPVDLHEQQLSLEQHSQAHRSDSQQSTSPPLLPVRGLNEIFIGESLSSRYFSELSVHRRSKSFKPHLNLSLHRASYYEISVEDGPWEKQKSSGLSICTGTGSKAWSYNINKLAEQAVEEVLKIGELIKILLPHVTDEYNQSLVFSPDDRRLLFSIREPIVNRVFSSGRQRGFASKVCVRSRCWDACMVVDGGTSFEFNDGAIATISTSEEDQLRTVVLEN</sequence>
<dbReference type="PANTHER" id="PTHR13158">
    <property type="match status" value="1"/>
</dbReference>
<dbReference type="GO" id="GO:0003951">
    <property type="term" value="F:NAD+ kinase activity"/>
    <property type="evidence" value="ECO:0007669"/>
    <property type="project" value="UniProtKB-UniRule"/>
</dbReference>
<evidence type="ECO:0000256" key="2">
    <source>
        <dbReference type="ARBA" id="ARBA00022679"/>
    </source>
</evidence>
<comment type="subcellular location">
    <subcellularLocation>
        <location evidence="6">Mitochondrion</location>
    </subcellularLocation>
</comment>
<keyword evidence="5 6" id="KW-0520">NAD</keyword>
<comment type="similarity">
    <text evidence="1 6">Belongs to the NAD kinase family.</text>
</comment>
<dbReference type="EC" id="2.7.1.23" evidence="6"/>
<dbReference type="PIRSF" id="PIRSF017565">
    <property type="entry name" value="Kin_ATP-NAD_euk"/>
    <property type="match status" value="1"/>
</dbReference>
<evidence type="ECO:0000313" key="9">
    <source>
        <dbReference type="Proteomes" id="UP000265180"/>
    </source>
</evidence>
<reference key="1">
    <citation type="journal article" date="2007" name="Nature">
        <title>The medaka draft genome and insights into vertebrate genome evolution.</title>
        <authorList>
            <person name="Kasahara M."/>
            <person name="Naruse K."/>
            <person name="Sasaki S."/>
            <person name="Nakatani Y."/>
            <person name="Qu W."/>
            <person name="Ahsan B."/>
            <person name="Yamada T."/>
            <person name="Nagayasu Y."/>
            <person name="Doi K."/>
            <person name="Kasai Y."/>
            <person name="Jindo T."/>
            <person name="Kobayashi D."/>
            <person name="Shimada A."/>
            <person name="Toyoda A."/>
            <person name="Kuroki Y."/>
            <person name="Fujiyama A."/>
            <person name="Sasaki T."/>
            <person name="Shimizu A."/>
            <person name="Asakawa S."/>
            <person name="Shimizu N."/>
            <person name="Hashimoto S."/>
            <person name="Yang J."/>
            <person name="Lee Y."/>
            <person name="Matsushima K."/>
            <person name="Sugano S."/>
            <person name="Sakaizumi M."/>
            <person name="Narita T."/>
            <person name="Ohishi K."/>
            <person name="Haga S."/>
            <person name="Ohta F."/>
            <person name="Nomoto H."/>
            <person name="Nogata K."/>
            <person name="Morishita T."/>
            <person name="Endo T."/>
            <person name="Shin-I T."/>
            <person name="Takeda H."/>
            <person name="Morishita S."/>
            <person name="Kohara Y."/>
        </authorList>
    </citation>
    <scope>NUCLEOTIDE SEQUENCE [LARGE SCALE GENOMIC DNA]</scope>
    <source>
        <strain>Hd-rR</strain>
    </source>
</reference>
<accession>A0A3P9LQY4</accession>
<keyword evidence="2 6" id="KW-0808">Transferase</keyword>
<evidence type="ECO:0000256" key="3">
    <source>
        <dbReference type="ARBA" id="ARBA00022777"/>
    </source>
</evidence>
<evidence type="ECO:0000256" key="7">
    <source>
        <dbReference type="SAM" id="MobiDB-lite"/>
    </source>
</evidence>
<dbReference type="Gene3D" id="3.40.50.10330">
    <property type="entry name" value="Probable inorganic polyphosphate/atp-NAD kinase, domain 1"/>
    <property type="match status" value="1"/>
</dbReference>
<keyword evidence="4 6" id="KW-0521">NADP</keyword>
<dbReference type="Pfam" id="PF01513">
    <property type="entry name" value="NAD_kinase"/>
    <property type="match status" value="1"/>
</dbReference>
<dbReference type="GO" id="GO:0005739">
    <property type="term" value="C:mitochondrion"/>
    <property type="evidence" value="ECO:0007669"/>
    <property type="project" value="UniProtKB-SubCell"/>
</dbReference>
<protein>
    <recommendedName>
        <fullName evidence="6">NAD kinase 2, mitochondrial</fullName>
        <ecNumber evidence="6">2.7.1.23</ecNumber>
    </recommendedName>
    <alternativeName>
        <fullName evidence="6">NAD kinase domain-containing protein 1, mitochondrial</fullName>
    </alternativeName>
</protein>
<comment type="function">
    <text evidence="6">Mitochondrial NAD(+) kinase that phosphorylates NAD(+) to yield NADP(+). Can use both ATP or inorganic polyphosphate as the phosphoryl donor.</text>
</comment>
<feature type="region of interest" description="Disordered" evidence="7">
    <location>
        <begin position="221"/>
        <end position="240"/>
    </location>
</feature>
<reference evidence="8" key="3">
    <citation type="submission" date="2025-08" db="UniProtKB">
        <authorList>
            <consortium name="Ensembl"/>
        </authorList>
    </citation>
    <scope>IDENTIFICATION</scope>
    <source>
        <strain evidence="8">HNI</strain>
    </source>
</reference>
<keyword evidence="3 6" id="KW-0418">Kinase</keyword>
<dbReference type="GO" id="GO:0019674">
    <property type="term" value="P:NAD+ metabolic process"/>
    <property type="evidence" value="ECO:0007669"/>
    <property type="project" value="UniProtKB-UniRule"/>
</dbReference>
<evidence type="ECO:0000256" key="6">
    <source>
        <dbReference type="PIRNR" id="PIRNR017565"/>
    </source>
</evidence>
<keyword evidence="6" id="KW-0547">Nucleotide-binding</keyword>
<comment type="subunit">
    <text evidence="6">Homodimer.</text>
</comment>
<dbReference type="Proteomes" id="UP000265180">
    <property type="component" value="Chromosome 12"/>
</dbReference>
<reference evidence="8" key="4">
    <citation type="submission" date="2025-09" db="UniProtKB">
        <authorList>
            <consortium name="Ensembl"/>
        </authorList>
    </citation>
    <scope>IDENTIFICATION</scope>
    <source>
        <strain evidence="8">HNI</strain>
    </source>
</reference>
<dbReference type="InterPro" id="IPR002504">
    <property type="entry name" value="NADK"/>
</dbReference>
<evidence type="ECO:0000256" key="1">
    <source>
        <dbReference type="ARBA" id="ARBA00010995"/>
    </source>
</evidence>
<dbReference type="InterPro" id="IPR017438">
    <property type="entry name" value="ATP-NAD_kinase_N"/>
</dbReference>
<keyword evidence="6" id="KW-0067">ATP-binding</keyword>
<evidence type="ECO:0000256" key="5">
    <source>
        <dbReference type="ARBA" id="ARBA00023027"/>
    </source>
</evidence>
<dbReference type="GO" id="GO:0006741">
    <property type="term" value="P:NADP+ biosynthetic process"/>
    <property type="evidence" value="ECO:0007669"/>
    <property type="project" value="UniProtKB-UniRule"/>
</dbReference>